<dbReference type="RefSeq" id="XP_033459083.1">
    <property type="nucleotide sequence ID" value="XM_033607036.1"/>
</dbReference>
<gene>
    <name evidence="3" type="ORF">K489DRAFT_401843</name>
</gene>
<reference evidence="3" key="1">
    <citation type="submission" date="2020-01" db="EMBL/GenBank/DDBJ databases">
        <authorList>
            <consortium name="DOE Joint Genome Institute"/>
            <person name="Haridas S."/>
            <person name="Albert R."/>
            <person name="Binder M."/>
            <person name="Bloem J."/>
            <person name="Labutti K."/>
            <person name="Salamov A."/>
            <person name="Andreopoulos B."/>
            <person name="Baker S.E."/>
            <person name="Barry K."/>
            <person name="Bills G."/>
            <person name="Bluhm B.H."/>
            <person name="Cannon C."/>
            <person name="Castanera R."/>
            <person name="Culley D.E."/>
            <person name="Daum C."/>
            <person name="Ezra D."/>
            <person name="Gonzalez J.B."/>
            <person name="Henrissat B."/>
            <person name="Kuo A."/>
            <person name="Liang C."/>
            <person name="Lipzen A."/>
            <person name="Lutzoni F."/>
            <person name="Magnuson J."/>
            <person name="Mondo S."/>
            <person name="Nolan M."/>
            <person name="Ohm R."/>
            <person name="Pangilinan J."/>
            <person name="Park H.-J."/>
            <person name="Ramirez L."/>
            <person name="Alfaro M."/>
            <person name="Sun H."/>
            <person name="Tritt A."/>
            <person name="Yoshinaga Y."/>
            <person name="Zwiers L.-H."/>
            <person name="Turgeon B.G."/>
            <person name="Goodwin S.B."/>
            <person name="Spatafora J.W."/>
            <person name="Crous P.W."/>
            <person name="Grigoriev I.V."/>
        </authorList>
    </citation>
    <scope>NUCLEOTIDE SEQUENCE</scope>
    <source>
        <strain evidence="3">CBS 342.82</strain>
    </source>
</reference>
<reference evidence="3" key="2">
    <citation type="submission" date="2020-04" db="EMBL/GenBank/DDBJ databases">
        <authorList>
            <consortium name="NCBI Genome Project"/>
        </authorList>
    </citation>
    <scope>NUCLEOTIDE SEQUENCE</scope>
    <source>
        <strain evidence="3">CBS 342.82</strain>
    </source>
</reference>
<name>A0A6J3M5C9_9PEZI</name>
<dbReference type="Gene3D" id="1.20.120.1750">
    <property type="match status" value="1"/>
</dbReference>
<feature type="region of interest" description="Disordered" evidence="1">
    <location>
        <begin position="68"/>
        <end position="117"/>
    </location>
</feature>
<keyword evidence="2" id="KW-1185">Reference proteome</keyword>
<dbReference type="Proteomes" id="UP000504637">
    <property type="component" value="Unplaced"/>
</dbReference>
<dbReference type="SUPFAM" id="SSF57850">
    <property type="entry name" value="RING/U-box"/>
    <property type="match status" value="1"/>
</dbReference>
<protein>
    <recommendedName>
        <fullName evidence="4">RING-type domain-containing protein</fullName>
    </recommendedName>
</protein>
<organism evidence="3">
    <name type="scientific">Dissoconium aciculare CBS 342.82</name>
    <dbReference type="NCBI Taxonomy" id="1314786"/>
    <lineage>
        <taxon>Eukaryota</taxon>
        <taxon>Fungi</taxon>
        <taxon>Dikarya</taxon>
        <taxon>Ascomycota</taxon>
        <taxon>Pezizomycotina</taxon>
        <taxon>Dothideomycetes</taxon>
        <taxon>Dothideomycetidae</taxon>
        <taxon>Mycosphaerellales</taxon>
        <taxon>Dissoconiaceae</taxon>
        <taxon>Dissoconium</taxon>
    </lineage>
</organism>
<evidence type="ECO:0000256" key="1">
    <source>
        <dbReference type="SAM" id="MobiDB-lite"/>
    </source>
</evidence>
<evidence type="ECO:0000313" key="2">
    <source>
        <dbReference type="Proteomes" id="UP000504637"/>
    </source>
</evidence>
<dbReference type="Pfam" id="PF22191">
    <property type="entry name" value="IBR_1"/>
    <property type="match status" value="1"/>
</dbReference>
<evidence type="ECO:0008006" key="4">
    <source>
        <dbReference type="Google" id="ProtNLM"/>
    </source>
</evidence>
<dbReference type="CDD" id="cd20336">
    <property type="entry name" value="Rcat_RBR"/>
    <property type="match status" value="1"/>
</dbReference>
<reference evidence="3" key="3">
    <citation type="submission" date="2025-08" db="UniProtKB">
        <authorList>
            <consortium name="RefSeq"/>
        </authorList>
    </citation>
    <scope>IDENTIFICATION</scope>
    <source>
        <strain evidence="3">CBS 342.82</strain>
    </source>
</reference>
<accession>A0A6J3M5C9</accession>
<dbReference type="GeneID" id="54364836"/>
<feature type="compositionally biased region" description="Polar residues" evidence="1">
    <location>
        <begin position="92"/>
        <end position="104"/>
    </location>
</feature>
<sequence>MYSSQNNEHNPIHAWGLFVGLSFLSDDDDDEQAVLRMQGVNKNGGMHNVLSETTCRTSTIVVVLSEADDPPASEDPEMASPTLSSGARRCTTPRNQVPQGSASSIPFDLHAQNRDPPPYPKNMPAHTCSRCGSAQETGPLRSISLNQRRRPIHTVANRSQRQRCRGISCAACDHPACLLCGLDHENLEETSCAEDDDYGNLAASGDGEGASRLRIARECKACPGCSARSWKDGGCDAMTCLVCFTQWCWGCRATYGSRGAIRHGRGCRMAQAGRLDVHDKNLSLEELIAGWTLGETKGFQIDTVIISGPEDLSDKEN</sequence>
<feature type="compositionally biased region" description="Acidic residues" evidence="1">
    <location>
        <begin position="68"/>
        <end position="77"/>
    </location>
</feature>
<dbReference type="AlphaFoldDB" id="A0A6J3M5C9"/>
<evidence type="ECO:0000313" key="3">
    <source>
        <dbReference type="RefSeq" id="XP_033459083.1"/>
    </source>
</evidence>
<proteinExistence type="predicted"/>